<dbReference type="GO" id="GO:0006665">
    <property type="term" value="P:sphingolipid metabolic process"/>
    <property type="evidence" value="ECO:0007669"/>
    <property type="project" value="TreeGrafter"/>
</dbReference>
<feature type="transmembrane region" description="Helical" evidence="10">
    <location>
        <begin position="117"/>
        <end position="141"/>
    </location>
</feature>
<dbReference type="GO" id="GO:0005789">
    <property type="term" value="C:endoplasmic reticulum membrane"/>
    <property type="evidence" value="ECO:0007669"/>
    <property type="project" value="UniProtKB-SubCell"/>
</dbReference>
<dbReference type="AlphaFoldDB" id="A0A3M7Q7B3"/>
<evidence type="ECO:0000256" key="8">
    <source>
        <dbReference type="ARBA" id="ARBA00023098"/>
    </source>
</evidence>
<dbReference type="Proteomes" id="UP000276133">
    <property type="component" value="Unassembled WGS sequence"/>
</dbReference>
<dbReference type="STRING" id="10195.A0A3M7Q7B3"/>
<evidence type="ECO:0000256" key="7">
    <source>
        <dbReference type="ARBA" id="ARBA00023055"/>
    </source>
</evidence>
<dbReference type="PANTHER" id="PTHR14467">
    <property type="entry name" value="ARV1"/>
    <property type="match status" value="1"/>
</dbReference>
<dbReference type="Pfam" id="PF04161">
    <property type="entry name" value="Arv1"/>
    <property type="match status" value="1"/>
</dbReference>
<evidence type="ECO:0000256" key="3">
    <source>
        <dbReference type="ARBA" id="ARBA00022448"/>
    </source>
</evidence>
<dbReference type="GO" id="GO:0005794">
    <property type="term" value="C:Golgi apparatus"/>
    <property type="evidence" value="ECO:0007669"/>
    <property type="project" value="TreeGrafter"/>
</dbReference>
<dbReference type="GO" id="GO:0032541">
    <property type="term" value="C:cortical endoplasmic reticulum"/>
    <property type="evidence" value="ECO:0007669"/>
    <property type="project" value="TreeGrafter"/>
</dbReference>
<evidence type="ECO:0000256" key="6">
    <source>
        <dbReference type="ARBA" id="ARBA00022989"/>
    </source>
</evidence>
<evidence type="ECO:0000256" key="4">
    <source>
        <dbReference type="ARBA" id="ARBA00022692"/>
    </source>
</evidence>
<protein>
    <recommendedName>
        <fullName evidence="10">Protein ARV</fullName>
    </recommendedName>
</protein>
<feature type="transmembrane region" description="Helical" evidence="10">
    <location>
        <begin position="153"/>
        <end position="172"/>
    </location>
</feature>
<evidence type="ECO:0000313" key="11">
    <source>
        <dbReference type="EMBL" id="RNA07306.1"/>
    </source>
</evidence>
<dbReference type="EMBL" id="REGN01007091">
    <property type="protein sequence ID" value="RNA07306.1"/>
    <property type="molecule type" value="Genomic_DNA"/>
</dbReference>
<accession>A0A3M7Q7B3</accession>
<reference evidence="11 12" key="1">
    <citation type="journal article" date="2018" name="Sci. Rep.">
        <title>Genomic signatures of local adaptation to the degree of environmental predictability in rotifers.</title>
        <authorList>
            <person name="Franch-Gras L."/>
            <person name="Hahn C."/>
            <person name="Garcia-Roger E.M."/>
            <person name="Carmona M.J."/>
            <person name="Serra M."/>
            <person name="Gomez A."/>
        </authorList>
    </citation>
    <scope>NUCLEOTIDE SEQUENCE [LARGE SCALE GENOMIC DNA]</scope>
    <source>
        <strain evidence="11">HYR1</strain>
    </source>
</reference>
<dbReference type="PANTHER" id="PTHR14467:SF0">
    <property type="entry name" value="PROTEIN ARV1"/>
    <property type="match status" value="1"/>
</dbReference>
<dbReference type="InterPro" id="IPR007290">
    <property type="entry name" value="Arv1"/>
</dbReference>
<proteinExistence type="inferred from homology"/>
<keyword evidence="12" id="KW-1185">Reference proteome</keyword>
<comment type="function">
    <text evidence="10">Mediator of sterol homeostasis involved in sterol uptake, trafficking and distribution into membranes.</text>
</comment>
<evidence type="ECO:0000313" key="12">
    <source>
        <dbReference type="Proteomes" id="UP000276133"/>
    </source>
</evidence>
<keyword evidence="9 10" id="KW-0472">Membrane</keyword>
<evidence type="ECO:0000256" key="1">
    <source>
        <dbReference type="ARBA" id="ARBA00004477"/>
    </source>
</evidence>
<keyword evidence="5 10" id="KW-0256">Endoplasmic reticulum</keyword>
<dbReference type="GO" id="GO:0016125">
    <property type="term" value="P:sterol metabolic process"/>
    <property type="evidence" value="ECO:0007669"/>
    <property type="project" value="UniProtKB-UniRule"/>
</dbReference>
<organism evidence="11 12">
    <name type="scientific">Brachionus plicatilis</name>
    <name type="common">Marine rotifer</name>
    <name type="synonym">Brachionus muelleri</name>
    <dbReference type="NCBI Taxonomy" id="10195"/>
    <lineage>
        <taxon>Eukaryota</taxon>
        <taxon>Metazoa</taxon>
        <taxon>Spiralia</taxon>
        <taxon>Gnathifera</taxon>
        <taxon>Rotifera</taxon>
        <taxon>Eurotatoria</taxon>
        <taxon>Monogononta</taxon>
        <taxon>Pseudotrocha</taxon>
        <taxon>Ploima</taxon>
        <taxon>Brachionidae</taxon>
        <taxon>Brachionus</taxon>
    </lineage>
</organism>
<feature type="transmembrane region" description="Helical" evidence="10">
    <location>
        <begin position="72"/>
        <end position="91"/>
    </location>
</feature>
<keyword evidence="6 10" id="KW-1133">Transmembrane helix</keyword>
<gene>
    <name evidence="11" type="ORF">BpHYR1_010905</name>
</gene>
<comment type="subcellular location">
    <subcellularLocation>
        <location evidence="1 10">Endoplasmic reticulum membrane</location>
        <topology evidence="1 10">Multi-pass membrane protein</topology>
    </subcellularLocation>
</comment>
<dbReference type="GO" id="GO:0097036">
    <property type="term" value="P:regulation of plasma membrane sterol distribution"/>
    <property type="evidence" value="ECO:0007669"/>
    <property type="project" value="UniProtKB-UniRule"/>
</dbReference>
<keyword evidence="3 10" id="KW-0813">Transport</keyword>
<evidence type="ECO:0000256" key="9">
    <source>
        <dbReference type="ARBA" id="ARBA00023136"/>
    </source>
</evidence>
<keyword evidence="7 10" id="KW-0445">Lipid transport</keyword>
<keyword evidence="4 10" id="KW-0812">Transmembrane</keyword>
<comment type="similarity">
    <text evidence="2 10">Belongs to the ARV1 family.</text>
</comment>
<dbReference type="OrthoDB" id="2192830at2759"/>
<evidence type="ECO:0000256" key="5">
    <source>
        <dbReference type="ARBA" id="ARBA00022824"/>
    </source>
</evidence>
<dbReference type="GO" id="GO:0032366">
    <property type="term" value="P:intracellular sterol transport"/>
    <property type="evidence" value="ECO:0007669"/>
    <property type="project" value="UniProtKB-UniRule"/>
</dbReference>
<feature type="non-terminal residue" evidence="11">
    <location>
        <position position="226"/>
    </location>
</feature>
<sequence length="226" mass="26749">MSEHLVCIECFRPVNSIFKIYSDGFKDLIECSRCHKVVDLYVECEPSVIIIDLILFKEKAYRHILFNHKFKAIVLLKFLVAFLLCDAYLYWFNKKNRQYESIRSNDHLLFYELEWNFYYMLLRAFINFLIYSCLIVFLSVFSKMRWKNVAYQVIKSLIMSSFGKLFVLPLVIWNPNDVYFNLASLFTLISNGQALSVGTQITWTKSKWIVTFSAAIVYMFDSGLEL</sequence>
<evidence type="ECO:0000256" key="10">
    <source>
        <dbReference type="RuleBase" id="RU368065"/>
    </source>
</evidence>
<keyword evidence="8 10" id="KW-0443">Lipid metabolism</keyword>
<name>A0A3M7Q7B3_BRAPC</name>
<evidence type="ECO:0000256" key="2">
    <source>
        <dbReference type="ARBA" id="ARBA00009187"/>
    </source>
</evidence>
<comment type="caution">
    <text evidence="11">The sequence shown here is derived from an EMBL/GenBank/DDBJ whole genome shotgun (WGS) entry which is preliminary data.</text>
</comment>